<dbReference type="PROSITE" id="PS50977">
    <property type="entry name" value="HTH_TETR_2"/>
    <property type="match status" value="1"/>
</dbReference>
<organism evidence="4 5">
    <name type="scientific">Capsulimonas corticalis</name>
    <dbReference type="NCBI Taxonomy" id="2219043"/>
    <lineage>
        <taxon>Bacteria</taxon>
        <taxon>Bacillati</taxon>
        <taxon>Armatimonadota</taxon>
        <taxon>Armatimonadia</taxon>
        <taxon>Capsulimonadales</taxon>
        <taxon>Capsulimonadaceae</taxon>
        <taxon>Capsulimonas</taxon>
    </lineage>
</organism>
<dbReference type="PANTHER" id="PTHR30055">
    <property type="entry name" value="HTH-TYPE TRANSCRIPTIONAL REGULATOR RUTR"/>
    <property type="match status" value="1"/>
</dbReference>
<dbReference type="RefSeq" id="WP_119325161.1">
    <property type="nucleotide sequence ID" value="NZ_AP025739.1"/>
</dbReference>
<dbReference type="InterPro" id="IPR036271">
    <property type="entry name" value="Tet_transcr_reg_TetR-rel_C_sf"/>
</dbReference>
<reference evidence="4 5" key="1">
    <citation type="journal article" date="2019" name="Int. J. Syst. Evol. Microbiol.">
        <title>Capsulimonas corticalis gen. nov., sp. nov., an aerobic capsulated bacterium, of a novel bacterial order, Capsulimonadales ord. nov., of the class Armatimonadia of the phylum Armatimonadetes.</title>
        <authorList>
            <person name="Li J."/>
            <person name="Kudo C."/>
            <person name="Tonouchi A."/>
        </authorList>
    </citation>
    <scope>NUCLEOTIDE SEQUENCE [LARGE SCALE GENOMIC DNA]</scope>
    <source>
        <strain evidence="4 5">AX-7</strain>
    </source>
</reference>
<dbReference type="AlphaFoldDB" id="A0A402D6T0"/>
<keyword evidence="5" id="KW-1185">Reference proteome</keyword>
<keyword evidence="1" id="KW-0805">Transcription regulation</keyword>
<dbReference type="SUPFAM" id="SSF46689">
    <property type="entry name" value="Homeodomain-like"/>
    <property type="match status" value="1"/>
</dbReference>
<dbReference type="GO" id="GO:0000976">
    <property type="term" value="F:transcription cis-regulatory region binding"/>
    <property type="evidence" value="ECO:0007669"/>
    <property type="project" value="TreeGrafter"/>
</dbReference>
<keyword evidence="3" id="KW-0804">Transcription</keyword>
<evidence type="ECO:0000313" key="4">
    <source>
        <dbReference type="EMBL" id="BDI31789.1"/>
    </source>
</evidence>
<evidence type="ECO:0000256" key="2">
    <source>
        <dbReference type="ARBA" id="ARBA00023125"/>
    </source>
</evidence>
<dbReference type="Proteomes" id="UP000287394">
    <property type="component" value="Chromosome"/>
</dbReference>
<keyword evidence="2" id="KW-0238">DNA-binding</keyword>
<dbReference type="Pfam" id="PF00440">
    <property type="entry name" value="TetR_N"/>
    <property type="match status" value="1"/>
</dbReference>
<dbReference type="EMBL" id="AP025739">
    <property type="protein sequence ID" value="BDI31789.1"/>
    <property type="molecule type" value="Genomic_DNA"/>
</dbReference>
<dbReference type="GO" id="GO:0003700">
    <property type="term" value="F:DNA-binding transcription factor activity"/>
    <property type="evidence" value="ECO:0007669"/>
    <property type="project" value="TreeGrafter"/>
</dbReference>
<dbReference type="KEGG" id="ccot:CCAX7_38400"/>
<dbReference type="InterPro" id="IPR001647">
    <property type="entry name" value="HTH_TetR"/>
</dbReference>
<proteinExistence type="predicted"/>
<name>A0A402D6T0_9BACT</name>
<gene>
    <name evidence="4" type="ORF">CCAX7_38400</name>
</gene>
<accession>A0A402D6T0</accession>
<dbReference type="InterPro" id="IPR009057">
    <property type="entry name" value="Homeodomain-like_sf"/>
</dbReference>
<dbReference type="Gene3D" id="1.10.10.60">
    <property type="entry name" value="Homeodomain-like"/>
    <property type="match status" value="1"/>
</dbReference>
<dbReference type="OrthoDB" id="9808476at2"/>
<evidence type="ECO:0000256" key="1">
    <source>
        <dbReference type="ARBA" id="ARBA00023015"/>
    </source>
</evidence>
<dbReference type="PANTHER" id="PTHR30055:SF234">
    <property type="entry name" value="HTH-TYPE TRANSCRIPTIONAL REGULATOR BETI"/>
    <property type="match status" value="1"/>
</dbReference>
<dbReference type="InterPro" id="IPR050109">
    <property type="entry name" value="HTH-type_TetR-like_transc_reg"/>
</dbReference>
<protein>
    <submittedName>
        <fullName evidence="4">TetR family transcriptional regulator</fullName>
    </submittedName>
</protein>
<dbReference type="SUPFAM" id="SSF48498">
    <property type="entry name" value="Tetracyclin repressor-like, C-terminal domain"/>
    <property type="match status" value="1"/>
</dbReference>
<sequence length="222" mass="24333">MTNESDREPGEGGEKCARPYRLGRREAAMDAAKARALVAARELILGDNAASSFSMEAVARRSGATRMTIYGYFGSKRGLLEALFDDIALRARLGDRIPSIFMQANARDALRMYVEVFCDFWGEERVMNRSLRGFAALDKEFADAIAARDERRRQAIHALLARLPEQGAPALAPREHTARTLLALTSFEFYDTLAGDHPAAEIAPIVYALVLAALNLAVSSAP</sequence>
<evidence type="ECO:0000313" key="5">
    <source>
        <dbReference type="Proteomes" id="UP000287394"/>
    </source>
</evidence>
<evidence type="ECO:0000256" key="3">
    <source>
        <dbReference type="ARBA" id="ARBA00023163"/>
    </source>
</evidence>
<dbReference type="Gene3D" id="1.10.357.10">
    <property type="entry name" value="Tetracycline Repressor, domain 2"/>
    <property type="match status" value="1"/>
</dbReference>